<evidence type="ECO:0000313" key="5">
    <source>
        <dbReference type="EMBL" id="OQV13128.1"/>
    </source>
</evidence>
<name>A0A1W0WD61_HYPEX</name>
<keyword evidence="2 3" id="KW-0238">DNA-binding</keyword>
<keyword evidence="2 3" id="KW-0371">Homeobox</keyword>
<feature type="domain" description="Homeobox" evidence="4">
    <location>
        <begin position="282"/>
        <end position="342"/>
    </location>
</feature>
<evidence type="ECO:0000256" key="3">
    <source>
        <dbReference type="RuleBase" id="RU000682"/>
    </source>
</evidence>
<reference evidence="6" key="1">
    <citation type="submission" date="2017-01" db="EMBL/GenBank/DDBJ databases">
        <title>Comparative genomics of anhydrobiosis in the tardigrade Hypsibius dujardini.</title>
        <authorList>
            <person name="Yoshida Y."/>
            <person name="Koutsovoulos G."/>
            <person name="Laetsch D."/>
            <person name="Stevens L."/>
            <person name="Kumar S."/>
            <person name="Horikawa D."/>
            <person name="Ishino K."/>
            <person name="Komine S."/>
            <person name="Tomita M."/>
            <person name="Blaxter M."/>
            <person name="Arakawa K."/>
        </authorList>
    </citation>
    <scope>NUCLEOTIDE SEQUENCE [LARGE SCALE GENOMIC DNA]</scope>
    <source>
        <strain evidence="6">Z151</strain>
    </source>
</reference>
<dbReference type="GO" id="GO:0003677">
    <property type="term" value="F:DNA binding"/>
    <property type="evidence" value="ECO:0007669"/>
    <property type="project" value="UniProtKB-UniRule"/>
</dbReference>
<comment type="caution">
    <text evidence="5">The sequence shown here is derived from an EMBL/GenBank/DDBJ whole genome shotgun (WGS) entry which is preliminary data.</text>
</comment>
<dbReference type="CDD" id="cd00086">
    <property type="entry name" value="homeodomain"/>
    <property type="match status" value="1"/>
</dbReference>
<comment type="subcellular location">
    <subcellularLocation>
        <location evidence="1 2 3">Nucleus</location>
    </subcellularLocation>
</comment>
<evidence type="ECO:0000259" key="4">
    <source>
        <dbReference type="PROSITE" id="PS50071"/>
    </source>
</evidence>
<dbReference type="InterPro" id="IPR009057">
    <property type="entry name" value="Homeodomain-like_sf"/>
</dbReference>
<dbReference type="Pfam" id="PF00046">
    <property type="entry name" value="Homeodomain"/>
    <property type="match status" value="1"/>
</dbReference>
<sequence length="378" mass="42246">MGKRGPHSKVTPELVETIRERYQGGAPHRVIADEVKISETNIRRILRNHGIEKRPRKLATLLSPAEETYLVDFLVANKTFRGKYRDLRNLMGNFAAERGIRCPFTYSWRNGFVKRHASNRQIPLHLLHLLSPKKIQLRSNEIADPEFEDPDLTVIASTIQKKQGSAIPVATSIDLNAIQNPAILKTVTTSTLLMGPSVWKQKPKLTLVQRAVKESTKAFLKAGLTREEAHELLVKLKVPGIAVEPGHDVVAAAISDVFGGEANIEPELAQVVADQEAAQLPKASRRIPQKKDQLQIELLEKVYEESPVCGDQRAKKLSTVLGLTPAQIIYWFHNTARHKRKLNSVTPAVTVEETTIVTEVPHDFNTQDAPVFVSNLMM</sequence>
<evidence type="ECO:0000313" key="6">
    <source>
        <dbReference type="Proteomes" id="UP000192578"/>
    </source>
</evidence>
<accession>A0A1W0WD61</accession>
<proteinExistence type="predicted"/>
<keyword evidence="2 3" id="KW-0539">Nucleus</keyword>
<keyword evidence="6" id="KW-1185">Reference proteome</keyword>
<dbReference type="Gene3D" id="1.10.10.60">
    <property type="entry name" value="Homeodomain-like"/>
    <property type="match status" value="2"/>
</dbReference>
<dbReference type="SUPFAM" id="SSF46689">
    <property type="entry name" value="Homeodomain-like"/>
    <property type="match status" value="1"/>
</dbReference>
<dbReference type="Proteomes" id="UP000192578">
    <property type="component" value="Unassembled WGS sequence"/>
</dbReference>
<feature type="DNA-binding region" description="Homeobox" evidence="2">
    <location>
        <begin position="284"/>
        <end position="343"/>
    </location>
</feature>
<dbReference type="OrthoDB" id="10065274at2759"/>
<organism evidence="5 6">
    <name type="scientific">Hypsibius exemplaris</name>
    <name type="common">Freshwater tardigrade</name>
    <dbReference type="NCBI Taxonomy" id="2072580"/>
    <lineage>
        <taxon>Eukaryota</taxon>
        <taxon>Metazoa</taxon>
        <taxon>Ecdysozoa</taxon>
        <taxon>Tardigrada</taxon>
        <taxon>Eutardigrada</taxon>
        <taxon>Parachela</taxon>
        <taxon>Hypsibioidea</taxon>
        <taxon>Hypsibiidae</taxon>
        <taxon>Hypsibius</taxon>
    </lineage>
</organism>
<protein>
    <recommendedName>
        <fullName evidence="4">Homeobox domain-containing protein</fullName>
    </recommendedName>
</protein>
<dbReference type="AlphaFoldDB" id="A0A1W0WD61"/>
<dbReference type="EMBL" id="MTYJ01000130">
    <property type="protein sequence ID" value="OQV13128.1"/>
    <property type="molecule type" value="Genomic_DNA"/>
</dbReference>
<evidence type="ECO:0000256" key="2">
    <source>
        <dbReference type="PROSITE-ProRule" id="PRU00108"/>
    </source>
</evidence>
<dbReference type="PROSITE" id="PS50071">
    <property type="entry name" value="HOMEOBOX_2"/>
    <property type="match status" value="1"/>
</dbReference>
<evidence type="ECO:0000256" key="1">
    <source>
        <dbReference type="ARBA" id="ARBA00004123"/>
    </source>
</evidence>
<dbReference type="GO" id="GO:0005634">
    <property type="term" value="C:nucleus"/>
    <property type="evidence" value="ECO:0007669"/>
    <property type="project" value="UniProtKB-SubCell"/>
</dbReference>
<gene>
    <name evidence="5" type="ORF">BV898_12668</name>
</gene>
<dbReference type="InterPro" id="IPR001356">
    <property type="entry name" value="HD"/>
</dbReference>
<dbReference type="SMART" id="SM00389">
    <property type="entry name" value="HOX"/>
    <property type="match status" value="1"/>
</dbReference>